<evidence type="ECO:0000313" key="7">
    <source>
        <dbReference type="Proteomes" id="UP000326287"/>
    </source>
</evidence>
<evidence type="ECO:0000259" key="5">
    <source>
        <dbReference type="PROSITE" id="PS50850"/>
    </source>
</evidence>
<feature type="transmembrane region" description="Helical" evidence="4">
    <location>
        <begin position="379"/>
        <end position="401"/>
    </location>
</feature>
<dbReference type="Gene3D" id="1.20.1250.20">
    <property type="entry name" value="MFS general substrate transporter like domains"/>
    <property type="match status" value="1"/>
</dbReference>
<dbReference type="InterPro" id="IPR050327">
    <property type="entry name" value="Proton-linked_MCT"/>
</dbReference>
<evidence type="ECO:0000256" key="4">
    <source>
        <dbReference type="SAM" id="Phobius"/>
    </source>
</evidence>
<proteinExistence type="predicted"/>
<dbReference type="RefSeq" id="WP_153239982.1">
    <property type="nucleotide sequence ID" value="NZ_CP036422.1"/>
</dbReference>
<evidence type="ECO:0000256" key="2">
    <source>
        <dbReference type="ARBA" id="ARBA00022989"/>
    </source>
</evidence>
<dbReference type="OrthoDB" id="3199327at2"/>
<dbReference type="InterPro" id="IPR020846">
    <property type="entry name" value="MFS_dom"/>
</dbReference>
<feature type="transmembrane region" description="Helical" evidence="4">
    <location>
        <begin position="167"/>
        <end position="188"/>
    </location>
</feature>
<evidence type="ECO:0000256" key="3">
    <source>
        <dbReference type="ARBA" id="ARBA00023136"/>
    </source>
</evidence>
<feature type="transmembrane region" description="Helical" evidence="4">
    <location>
        <begin position="283"/>
        <end position="304"/>
    </location>
</feature>
<feature type="transmembrane region" description="Helical" evidence="4">
    <location>
        <begin position="46"/>
        <end position="66"/>
    </location>
</feature>
<feature type="domain" description="Major facilitator superfamily (MFS) profile" evidence="5">
    <location>
        <begin position="10"/>
        <end position="402"/>
    </location>
</feature>
<dbReference type="PANTHER" id="PTHR11360:SF290">
    <property type="entry name" value="MONOCARBOXYLATE MFS PERMEASE"/>
    <property type="match status" value="1"/>
</dbReference>
<keyword evidence="7" id="KW-1185">Reference proteome</keyword>
<keyword evidence="1 4" id="KW-0812">Transmembrane</keyword>
<dbReference type="SUPFAM" id="SSF103473">
    <property type="entry name" value="MFS general substrate transporter"/>
    <property type="match status" value="1"/>
</dbReference>
<feature type="transmembrane region" description="Helical" evidence="4">
    <location>
        <begin position="12"/>
        <end position="34"/>
    </location>
</feature>
<name>A0A5P9NLY2_9GAMM</name>
<gene>
    <name evidence="6" type="ORF">EY643_14940</name>
</gene>
<evidence type="ECO:0000313" key="6">
    <source>
        <dbReference type="EMBL" id="QFU76840.1"/>
    </source>
</evidence>
<dbReference type="KEGG" id="halc:EY643_14940"/>
<sequence>MNEFKLGWKIVLVAMLGVAFNGSNILLYTIGALAPQLSQEFGWSHGSIQLGSLFSIGTVVLALPLAGYLSDKYGVRRLTLFSIILTSLCIALHAFLSQNIVFYYMLAVLTALAFVGSLPLTWTKMVTSWFDRRLGLALGLTLLGTGLGGAILKPTTAGLIAELGWRGAYVVLGIIPLVVVFPLVIAWFKEPTSRIVKAVRVDEDGTVVAPHVPVKKPFKDWRFWAIAIAYIPIGFAVAGLITNMEVILASGGADAALVVTAGTTFGVSVVIGRIIGGYMLDKYNPGIVGSTLIMSLSIAFILLSQPDLSVSITLLAIALAGFGTGVEFDVLSYLIHRIFGSEHYAKIFGSIMALLYIGSAFGPVLFGSTYDKYGSFGPVLIPVAVGVFIASVLIGTLSGSLRASSS</sequence>
<dbReference type="PROSITE" id="PS50850">
    <property type="entry name" value="MFS"/>
    <property type="match status" value="1"/>
</dbReference>
<reference evidence="6 7" key="1">
    <citation type="submission" date="2019-02" db="EMBL/GenBank/DDBJ databases">
        <authorList>
            <person name="Li S.-H."/>
        </authorList>
    </citation>
    <scope>NUCLEOTIDE SEQUENCE [LARGE SCALE GENOMIC DNA]</scope>
    <source>
        <strain evidence="6 7">IMCC14385</strain>
    </source>
</reference>
<dbReference type="GO" id="GO:0022857">
    <property type="term" value="F:transmembrane transporter activity"/>
    <property type="evidence" value="ECO:0007669"/>
    <property type="project" value="InterPro"/>
</dbReference>
<dbReference type="Proteomes" id="UP000326287">
    <property type="component" value="Chromosome"/>
</dbReference>
<organism evidence="6 7">
    <name type="scientific">Halioglobus maricola</name>
    <dbReference type="NCBI Taxonomy" id="2601894"/>
    <lineage>
        <taxon>Bacteria</taxon>
        <taxon>Pseudomonadati</taxon>
        <taxon>Pseudomonadota</taxon>
        <taxon>Gammaproteobacteria</taxon>
        <taxon>Cellvibrionales</taxon>
        <taxon>Halieaceae</taxon>
        <taxon>Halioglobus</taxon>
    </lineage>
</organism>
<dbReference type="EMBL" id="CP036422">
    <property type="protein sequence ID" value="QFU76840.1"/>
    <property type="molecule type" value="Genomic_DNA"/>
</dbReference>
<accession>A0A5P9NLY2</accession>
<dbReference type="InterPro" id="IPR036259">
    <property type="entry name" value="MFS_trans_sf"/>
</dbReference>
<dbReference type="Pfam" id="PF07690">
    <property type="entry name" value="MFS_1"/>
    <property type="match status" value="1"/>
</dbReference>
<dbReference type="PANTHER" id="PTHR11360">
    <property type="entry name" value="MONOCARBOXYLATE TRANSPORTER"/>
    <property type="match status" value="1"/>
</dbReference>
<feature type="transmembrane region" description="Helical" evidence="4">
    <location>
        <begin position="310"/>
        <end position="335"/>
    </location>
</feature>
<evidence type="ECO:0000256" key="1">
    <source>
        <dbReference type="ARBA" id="ARBA00022692"/>
    </source>
</evidence>
<feature type="transmembrane region" description="Helical" evidence="4">
    <location>
        <begin position="134"/>
        <end position="152"/>
    </location>
</feature>
<feature type="transmembrane region" description="Helical" evidence="4">
    <location>
        <begin position="78"/>
        <end position="96"/>
    </location>
</feature>
<feature type="transmembrane region" description="Helical" evidence="4">
    <location>
        <begin position="102"/>
        <end position="122"/>
    </location>
</feature>
<feature type="transmembrane region" description="Helical" evidence="4">
    <location>
        <begin position="247"/>
        <end position="271"/>
    </location>
</feature>
<keyword evidence="3 4" id="KW-0472">Membrane</keyword>
<feature type="transmembrane region" description="Helical" evidence="4">
    <location>
        <begin position="347"/>
        <end position="367"/>
    </location>
</feature>
<dbReference type="InterPro" id="IPR011701">
    <property type="entry name" value="MFS"/>
</dbReference>
<feature type="transmembrane region" description="Helical" evidence="4">
    <location>
        <begin position="223"/>
        <end position="241"/>
    </location>
</feature>
<keyword evidence="2 4" id="KW-1133">Transmembrane helix</keyword>
<dbReference type="AlphaFoldDB" id="A0A5P9NLY2"/>
<protein>
    <submittedName>
        <fullName evidence="6">MFS transporter</fullName>
    </submittedName>
</protein>